<evidence type="ECO:0000256" key="3">
    <source>
        <dbReference type="ARBA" id="ARBA00023274"/>
    </source>
</evidence>
<protein>
    <recommendedName>
        <fullName evidence="4">Large ribosomal subunit protein eL33</fullName>
    </recommendedName>
    <alternativeName>
        <fullName evidence="5">60S ribosomal protein L35a</fullName>
    </alternativeName>
</protein>
<gene>
    <name evidence="6" type="ORF">ANCCAN_12387</name>
</gene>
<evidence type="ECO:0000256" key="4">
    <source>
        <dbReference type="ARBA" id="ARBA00035228"/>
    </source>
</evidence>
<dbReference type="InterPro" id="IPR009000">
    <property type="entry name" value="Transl_B-barrel_sf"/>
</dbReference>
<reference evidence="6 7" key="1">
    <citation type="submission" date="2014-10" db="EMBL/GenBank/DDBJ databases">
        <title>Draft genome of the hookworm Ancylostoma caninum.</title>
        <authorList>
            <person name="Mitreva M."/>
        </authorList>
    </citation>
    <scope>NUCLEOTIDE SEQUENCE [LARGE SCALE GENOMIC DNA]</scope>
    <source>
        <strain evidence="6 7">Baltimore</strain>
    </source>
</reference>
<sequence length="71" mass="8180">MDAHPTQLGRKLYVKAVFTGFKRGLRTQSEHTALLKLDSVFNKSDAQLYNGKRAVYLYKAHNKTTRLNVNR</sequence>
<organism evidence="6 7">
    <name type="scientific">Ancylostoma caninum</name>
    <name type="common">Dog hookworm</name>
    <dbReference type="NCBI Taxonomy" id="29170"/>
    <lineage>
        <taxon>Eukaryota</taxon>
        <taxon>Metazoa</taxon>
        <taxon>Ecdysozoa</taxon>
        <taxon>Nematoda</taxon>
        <taxon>Chromadorea</taxon>
        <taxon>Rhabditida</taxon>
        <taxon>Rhabditina</taxon>
        <taxon>Rhabditomorpha</taxon>
        <taxon>Strongyloidea</taxon>
        <taxon>Ancylostomatidae</taxon>
        <taxon>Ancylostomatinae</taxon>
        <taxon>Ancylostoma</taxon>
    </lineage>
</organism>
<dbReference type="GO" id="GO:0005840">
    <property type="term" value="C:ribosome"/>
    <property type="evidence" value="ECO:0007669"/>
    <property type="project" value="UniProtKB-KW"/>
</dbReference>
<dbReference type="AlphaFoldDB" id="A0A368GD75"/>
<accession>A0A368GD75</accession>
<dbReference type="EMBL" id="JOJR01000227">
    <property type="protein sequence ID" value="RCN41638.1"/>
    <property type="molecule type" value="Genomic_DNA"/>
</dbReference>
<dbReference type="GO" id="GO:0003735">
    <property type="term" value="F:structural constituent of ribosome"/>
    <property type="evidence" value="ECO:0007669"/>
    <property type="project" value="InterPro"/>
</dbReference>
<evidence type="ECO:0000256" key="2">
    <source>
        <dbReference type="ARBA" id="ARBA00022980"/>
    </source>
</evidence>
<keyword evidence="7" id="KW-1185">Reference proteome</keyword>
<dbReference type="InterPro" id="IPR038661">
    <property type="entry name" value="Ribosomal_eL33_sf"/>
</dbReference>
<evidence type="ECO:0000256" key="5">
    <source>
        <dbReference type="ARBA" id="ARBA00035530"/>
    </source>
</evidence>
<dbReference type="Gene3D" id="2.40.10.190">
    <property type="entry name" value="translation elongation factor selb, chain A, domain 4"/>
    <property type="match status" value="1"/>
</dbReference>
<evidence type="ECO:0000313" key="7">
    <source>
        <dbReference type="Proteomes" id="UP000252519"/>
    </source>
</evidence>
<dbReference type="SUPFAM" id="SSF50447">
    <property type="entry name" value="Translation proteins"/>
    <property type="match status" value="1"/>
</dbReference>
<dbReference type="InterPro" id="IPR001780">
    <property type="entry name" value="Ribosomal_eL33"/>
</dbReference>
<keyword evidence="3" id="KW-0687">Ribonucleoprotein</keyword>
<evidence type="ECO:0000313" key="6">
    <source>
        <dbReference type="EMBL" id="RCN41638.1"/>
    </source>
</evidence>
<proteinExistence type="inferred from homology"/>
<dbReference type="Proteomes" id="UP000252519">
    <property type="component" value="Unassembled WGS sequence"/>
</dbReference>
<dbReference type="GO" id="GO:1990904">
    <property type="term" value="C:ribonucleoprotein complex"/>
    <property type="evidence" value="ECO:0007669"/>
    <property type="project" value="UniProtKB-KW"/>
</dbReference>
<comment type="caution">
    <text evidence="6">The sequence shown here is derived from an EMBL/GenBank/DDBJ whole genome shotgun (WGS) entry which is preliminary data.</text>
</comment>
<dbReference type="OrthoDB" id="1166329at2759"/>
<dbReference type="Pfam" id="PF01247">
    <property type="entry name" value="Ribosomal_L35Ae"/>
    <property type="match status" value="1"/>
</dbReference>
<dbReference type="STRING" id="29170.A0A368GD75"/>
<dbReference type="PANTHER" id="PTHR10902">
    <property type="entry name" value="60S RIBOSOMAL PROTEIN L35A"/>
    <property type="match status" value="1"/>
</dbReference>
<keyword evidence="2 6" id="KW-0689">Ribosomal protein</keyword>
<dbReference type="GO" id="GO:0006412">
    <property type="term" value="P:translation"/>
    <property type="evidence" value="ECO:0007669"/>
    <property type="project" value="InterPro"/>
</dbReference>
<evidence type="ECO:0000256" key="1">
    <source>
        <dbReference type="ARBA" id="ARBA00009269"/>
    </source>
</evidence>
<name>A0A368GD75_ANCCA</name>
<comment type="similarity">
    <text evidence="1">Belongs to the eukaryotic ribosomal protein eL33 family.</text>
</comment>